<feature type="region of interest" description="Disordered" evidence="1">
    <location>
        <begin position="213"/>
        <end position="289"/>
    </location>
</feature>
<feature type="compositionally biased region" description="Low complexity" evidence="1">
    <location>
        <begin position="310"/>
        <end position="319"/>
    </location>
</feature>
<feature type="region of interest" description="Disordered" evidence="1">
    <location>
        <begin position="310"/>
        <end position="334"/>
    </location>
</feature>
<evidence type="ECO:0000256" key="1">
    <source>
        <dbReference type="SAM" id="MobiDB-lite"/>
    </source>
</evidence>
<accession>A0ABS4DBC8</accession>
<comment type="caution">
    <text evidence="2">The sequence shown here is derived from an EMBL/GenBank/DDBJ whole genome shotgun (WGS) entry which is preliminary data.</text>
</comment>
<name>A0ABS4DBC8_9CHLR</name>
<dbReference type="RefSeq" id="WP_135478760.1">
    <property type="nucleotide sequence ID" value="NZ_SIJK02000023.1"/>
</dbReference>
<proteinExistence type="predicted"/>
<dbReference type="EMBL" id="SIJK02000023">
    <property type="protein sequence ID" value="MBP1466734.1"/>
    <property type="molecule type" value="Genomic_DNA"/>
</dbReference>
<evidence type="ECO:0000313" key="2">
    <source>
        <dbReference type="EMBL" id="MBP1466734.1"/>
    </source>
</evidence>
<gene>
    <name evidence="2" type="ORF">EYB53_013540</name>
</gene>
<evidence type="ECO:0000313" key="3">
    <source>
        <dbReference type="Proteomes" id="UP001193081"/>
    </source>
</evidence>
<sequence length="441" mass="47684">MGHIPNMGSGHLWRITIPESRPMVPANDAAWCASLRRHLSHAPLTSVRVRIGSTERWYVVSEGCRGCVRDACELGCRGEFLRRMLAEHWPDLRLHLIANGLAVRPYTRVVGALPSRTSDLQAILRAPWHEARWQVQWHTRRSSPDLHVNLILAVGDDGPDPITVLRQAGWHVLPLPGLLAQRWMTPPLPSGLPISGRWRQQPVLLLPEDNGFAIESTNRPSSPAPAQQLEHASNPTDPDSPELPATPEPAQQLEHASNPTDPDSPEFPATPEPAQQLEQPTTSDVHGAPDRLDATLTTWLTAILSQPAEPLAPPEAQSSLGQTSPWPAGPGSLADPAALGTVVAQLVQEPSFQSSRKGQSGLSKKRLVRLAHPSLNDSIARILLVWFDRAGVLAPPDSPSLPWRTPRPLAVTDLTALAAALQATPLPTADDALAAFGGDPS</sequence>
<feature type="compositionally biased region" description="Polar residues" evidence="1">
    <location>
        <begin position="215"/>
        <end position="237"/>
    </location>
</feature>
<organism evidence="2 3">
    <name type="scientific">Candidatus Chloroploca mongolica</name>
    <dbReference type="NCBI Taxonomy" id="2528176"/>
    <lineage>
        <taxon>Bacteria</taxon>
        <taxon>Bacillati</taxon>
        <taxon>Chloroflexota</taxon>
        <taxon>Chloroflexia</taxon>
        <taxon>Chloroflexales</taxon>
        <taxon>Chloroflexineae</taxon>
        <taxon>Oscillochloridaceae</taxon>
        <taxon>Candidatus Chloroploca</taxon>
    </lineage>
</organism>
<reference evidence="2 3" key="1">
    <citation type="submission" date="2021-03" db="EMBL/GenBank/DDBJ databases">
        <authorList>
            <person name="Grouzdev D.S."/>
        </authorList>
    </citation>
    <scope>NUCLEOTIDE SEQUENCE [LARGE SCALE GENOMIC DNA]</scope>
    <source>
        <strain evidence="2 3">M50-1</strain>
    </source>
</reference>
<dbReference type="Proteomes" id="UP001193081">
    <property type="component" value="Unassembled WGS sequence"/>
</dbReference>
<protein>
    <submittedName>
        <fullName evidence="2">Uncharacterized protein</fullName>
    </submittedName>
</protein>
<keyword evidence="3" id="KW-1185">Reference proteome</keyword>